<organism evidence="2 3">
    <name type="scientific">Aspergillus keveii</name>
    <dbReference type="NCBI Taxonomy" id="714993"/>
    <lineage>
        <taxon>Eukaryota</taxon>
        <taxon>Fungi</taxon>
        <taxon>Dikarya</taxon>
        <taxon>Ascomycota</taxon>
        <taxon>Pezizomycotina</taxon>
        <taxon>Eurotiomycetes</taxon>
        <taxon>Eurotiomycetidae</taxon>
        <taxon>Eurotiales</taxon>
        <taxon>Aspergillaceae</taxon>
        <taxon>Aspergillus</taxon>
        <taxon>Aspergillus subgen. Nidulantes</taxon>
    </lineage>
</organism>
<evidence type="ECO:0000256" key="1">
    <source>
        <dbReference type="SAM" id="Phobius"/>
    </source>
</evidence>
<protein>
    <submittedName>
        <fullName evidence="2">Uncharacterized protein</fullName>
    </submittedName>
</protein>
<proteinExistence type="predicted"/>
<feature type="transmembrane region" description="Helical" evidence="1">
    <location>
        <begin position="54"/>
        <end position="72"/>
    </location>
</feature>
<feature type="transmembrane region" description="Helical" evidence="1">
    <location>
        <begin position="12"/>
        <end position="34"/>
    </location>
</feature>
<feature type="transmembrane region" description="Helical" evidence="1">
    <location>
        <begin position="78"/>
        <end position="97"/>
    </location>
</feature>
<accession>A0ABR4FT63</accession>
<comment type="caution">
    <text evidence="2">The sequence shown here is derived from an EMBL/GenBank/DDBJ whole genome shotgun (WGS) entry which is preliminary data.</text>
</comment>
<keyword evidence="1" id="KW-1133">Transmembrane helix</keyword>
<sequence>MNTRDINGSSWPIGYFIAVAVPLTVLTILTPLYALRIFNIITRLLQGDARVRRYFKWGIFSLGILLAFISAILESVDFRLVAFAMCIPSTCIALGLVPSTCVAST</sequence>
<keyword evidence="1" id="KW-0812">Transmembrane</keyword>
<name>A0ABR4FT63_9EURO</name>
<evidence type="ECO:0000313" key="3">
    <source>
        <dbReference type="Proteomes" id="UP001610563"/>
    </source>
</evidence>
<dbReference type="EMBL" id="JBFTWV010000117">
    <property type="protein sequence ID" value="KAL2786458.1"/>
    <property type="molecule type" value="Genomic_DNA"/>
</dbReference>
<dbReference type="Proteomes" id="UP001610563">
    <property type="component" value="Unassembled WGS sequence"/>
</dbReference>
<evidence type="ECO:0000313" key="2">
    <source>
        <dbReference type="EMBL" id="KAL2786458.1"/>
    </source>
</evidence>
<gene>
    <name evidence="2" type="ORF">BJX66DRAFT_312732</name>
</gene>
<reference evidence="2 3" key="1">
    <citation type="submission" date="2024-07" db="EMBL/GenBank/DDBJ databases">
        <title>Section-level genome sequencing and comparative genomics of Aspergillus sections Usti and Cavernicolus.</title>
        <authorList>
            <consortium name="Lawrence Berkeley National Laboratory"/>
            <person name="Nybo J.L."/>
            <person name="Vesth T.C."/>
            <person name="Theobald S."/>
            <person name="Frisvad J.C."/>
            <person name="Larsen T.O."/>
            <person name="Kjaerboelling I."/>
            <person name="Rothschild-Mancinelli K."/>
            <person name="Lyhne E.K."/>
            <person name="Kogle M.E."/>
            <person name="Barry K."/>
            <person name="Clum A."/>
            <person name="Na H."/>
            <person name="Ledsgaard L."/>
            <person name="Lin J."/>
            <person name="Lipzen A."/>
            <person name="Kuo A."/>
            <person name="Riley R."/>
            <person name="Mondo S."/>
            <person name="Labutti K."/>
            <person name="Haridas S."/>
            <person name="Pangalinan J."/>
            <person name="Salamov A.A."/>
            <person name="Simmons B.A."/>
            <person name="Magnuson J.K."/>
            <person name="Chen J."/>
            <person name="Drula E."/>
            <person name="Henrissat B."/>
            <person name="Wiebenga A."/>
            <person name="Lubbers R.J."/>
            <person name="Gomes A.C."/>
            <person name="Makela M.R."/>
            <person name="Stajich J."/>
            <person name="Grigoriev I.V."/>
            <person name="Mortensen U.H."/>
            <person name="De Vries R.P."/>
            <person name="Baker S.E."/>
            <person name="Andersen M.R."/>
        </authorList>
    </citation>
    <scope>NUCLEOTIDE SEQUENCE [LARGE SCALE GENOMIC DNA]</scope>
    <source>
        <strain evidence="2 3">CBS 209.92</strain>
    </source>
</reference>
<keyword evidence="3" id="KW-1185">Reference proteome</keyword>
<keyword evidence="1" id="KW-0472">Membrane</keyword>